<evidence type="ECO:0000256" key="1">
    <source>
        <dbReference type="ARBA" id="ARBA00023015"/>
    </source>
</evidence>
<comment type="caution">
    <text evidence="5">The sequence shown here is derived from an EMBL/GenBank/DDBJ whole genome shotgun (WGS) entry which is preliminary data.</text>
</comment>
<dbReference type="PANTHER" id="PTHR45747">
    <property type="entry name" value="HISTONE-LYSINE N-METHYLTRANSFERASE E(Z)"/>
    <property type="match status" value="1"/>
</dbReference>
<gene>
    <name evidence="5" type="ORF">B0A49_09849</name>
</gene>
<evidence type="ECO:0000259" key="4">
    <source>
        <dbReference type="PROSITE" id="PS50280"/>
    </source>
</evidence>
<feature type="compositionally biased region" description="Polar residues" evidence="3">
    <location>
        <begin position="158"/>
        <end position="169"/>
    </location>
</feature>
<sequence length="839" mass="92589">MPVSNNAKPPTDLSTRETERNVAPILKRKRSKSTQRPAEDQPNKKQPVRVKLPLGQLPIAAVPLLTKEPKNCGASQLARHCVNGAKSDGPERAQPNHPNAKVTVSSEDAATLRSETNKAAEPVSTNGLTNGNLEEGRPVQPHEPQVVERRLPKDGGSRSPQTAFSTELTGSNIEKAVSAVAFRIVTSPGEGEADDPAVNVGLALPQPSPEVNQINETKQGVSSRSAAVVAAPNGIGLANPTSLPVASRVQDQRIKTLDTSQNVGTPGVEINSEVVGLPKTASALQVRSIPLSLSEVEAVLRKHISTSQDDHEYFVKGWLRSARLNGLGRPPNTGIISIANDSNDHGTLPKARMRPSFPSIPSHGSSSVTRTLEFEMMVDNPSFKGSKPVNEKSRYKNPKEVRTETTRYSTTRYSTDAVDVPQHDTYVSLKRNVLGENRKRLRYVPYLEDSDDNDRAANEGLERRLRKMYDFTPNEQRPGFVRHSEKARKLGPYAEAFLEELGCNFSDVLHFLLAPKDSDYDQSLDLLDPMNRYNEDAIKGKCSNVEIQRGVPKKTLLGNSEFHGFGLYMGEKVKQYQFIGEYKGEIIGTKEMIRREVVYAFMNTWYTFKLNPEQGIDSKSAGNKIRFINNSDVKDTINVHARAMMCNTVVRFGMFAARNIEEGEELFFSYNYPDDVTRDFLERENGKRGTTQPKKVVKGASASSFAKPGLPASATAKAQTATEPVARGAVARKTLDPSTTLSSGDTSGRSEPSRPVRSTRTRKPARAERESSVSSSIFFAHKMEDDEDYAPADVSDSEGERNGIGKDDGEEKVRRRRRPRRGGFALLRNRERESSEYTP</sequence>
<dbReference type="GO" id="GO:0046976">
    <property type="term" value="F:histone H3K27 methyltransferase activity"/>
    <property type="evidence" value="ECO:0007669"/>
    <property type="project" value="TreeGrafter"/>
</dbReference>
<dbReference type="OrthoDB" id="6141102at2759"/>
<feature type="region of interest" description="Disordered" evidence="3">
    <location>
        <begin position="1"/>
        <end position="51"/>
    </location>
</feature>
<feature type="compositionally biased region" description="Basic and acidic residues" evidence="3">
    <location>
        <begin position="145"/>
        <end position="156"/>
    </location>
</feature>
<dbReference type="Proteomes" id="UP000308768">
    <property type="component" value="Unassembled WGS sequence"/>
</dbReference>
<evidence type="ECO:0000313" key="6">
    <source>
        <dbReference type="Proteomes" id="UP000308768"/>
    </source>
</evidence>
<feature type="region of interest" description="Disordered" evidence="3">
    <location>
        <begin position="83"/>
        <end position="169"/>
    </location>
</feature>
<dbReference type="Gene3D" id="2.170.270.10">
    <property type="entry name" value="SET domain"/>
    <property type="match status" value="1"/>
</dbReference>
<dbReference type="InterPro" id="IPR046341">
    <property type="entry name" value="SET_dom_sf"/>
</dbReference>
<dbReference type="STRING" id="331657.A0A4U0WHY5"/>
<dbReference type="SMART" id="SM00317">
    <property type="entry name" value="SET"/>
    <property type="match status" value="1"/>
</dbReference>
<keyword evidence="2" id="KW-0804">Transcription</keyword>
<evidence type="ECO:0000256" key="2">
    <source>
        <dbReference type="ARBA" id="ARBA00023163"/>
    </source>
</evidence>
<feature type="compositionally biased region" description="Polar residues" evidence="3">
    <location>
        <begin position="736"/>
        <end position="750"/>
    </location>
</feature>
<organism evidence="5 6">
    <name type="scientific">Cryomyces minteri</name>
    <dbReference type="NCBI Taxonomy" id="331657"/>
    <lineage>
        <taxon>Eukaryota</taxon>
        <taxon>Fungi</taxon>
        <taxon>Dikarya</taxon>
        <taxon>Ascomycota</taxon>
        <taxon>Pezizomycotina</taxon>
        <taxon>Dothideomycetes</taxon>
        <taxon>Dothideomycetes incertae sedis</taxon>
        <taxon>Cryomyces</taxon>
    </lineage>
</organism>
<dbReference type="GO" id="GO:0003682">
    <property type="term" value="F:chromatin binding"/>
    <property type="evidence" value="ECO:0007669"/>
    <property type="project" value="TreeGrafter"/>
</dbReference>
<protein>
    <recommendedName>
        <fullName evidence="4">SET domain-containing protein</fullName>
    </recommendedName>
</protein>
<evidence type="ECO:0000256" key="3">
    <source>
        <dbReference type="SAM" id="MobiDB-lite"/>
    </source>
</evidence>
<dbReference type="EMBL" id="NAJN01001684">
    <property type="protein sequence ID" value="TKA61766.1"/>
    <property type="molecule type" value="Genomic_DNA"/>
</dbReference>
<feature type="domain" description="SET" evidence="4">
    <location>
        <begin position="553"/>
        <end position="671"/>
    </location>
</feature>
<name>A0A4U0WHY5_9PEZI</name>
<keyword evidence="1" id="KW-0805">Transcription regulation</keyword>
<dbReference type="InterPro" id="IPR001214">
    <property type="entry name" value="SET_dom"/>
</dbReference>
<accession>A0A4U0WHY5</accession>
<dbReference type="PROSITE" id="PS50280">
    <property type="entry name" value="SET"/>
    <property type="match status" value="1"/>
</dbReference>
<evidence type="ECO:0000313" key="5">
    <source>
        <dbReference type="EMBL" id="TKA61766.1"/>
    </source>
</evidence>
<proteinExistence type="predicted"/>
<dbReference type="SUPFAM" id="SSF82199">
    <property type="entry name" value="SET domain"/>
    <property type="match status" value="1"/>
</dbReference>
<dbReference type="GO" id="GO:0031507">
    <property type="term" value="P:heterochromatin formation"/>
    <property type="evidence" value="ECO:0007669"/>
    <property type="project" value="TreeGrafter"/>
</dbReference>
<feature type="compositionally biased region" description="Polar residues" evidence="3">
    <location>
        <begin position="123"/>
        <end position="132"/>
    </location>
</feature>
<feature type="compositionally biased region" description="Basic and acidic residues" evidence="3">
    <location>
        <begin position="828"/>
        <end position="839"/>
    </location>
</feature>
<reference evidence="5 6" key="1">
    <citation type="submission" date="2017-03" db="EMBL/GenBank/DDBJ databases">
        <title>Genomes of endolithic fungi from Antarctica.</title>
        <authorList>
            <person name="Coleine C."/>
            <person name="Masonjones S."/>
            <person name="Stajich J.E."/>
        </authorList>
    </citation>
    <scope>NUCLEOTIDE SEQUENCE [LARGE SCALE GENOMIC DNA]</scope>
    <source>
        <strain evidence="5 6">CCFEE 5187</strain>
    </source>
</reference>
<feature type="region of interest" description="Disordered" evidence="3">
    <location>
        <begin position="683"/>
        <end position="839"/>
    </location>
</feature>
<keyword evidence="6" id="KW-1185">Reference proteome</keyword>
<feature type="compositionally biased region" description="Basic and acidic residues" evidence="3">
    <location>
        <begin position="798"/>
        <end position="813"/>
    </location>
</feature>
<feature type="region of interest" description="Disordered" evidence="3">
    <location>
        <begin position="383"/>
        <end position="408"/>
    </location>
</feature>
<feature type="compositionally biased region" description="Basic and acidic residues" evidence="3">
    <location>
        <begin position="389"/>
        <end position="405"/>
    </location>
</feature>
<dbReference type="InterPro" id="IPR045318">
    <property type="entry name" value="EZH1/2-like"/>
</dbReference>
<dbReference type="PANTHER" id="PTHR45747:SF4">
    <property type="entry name" value="HISTONE-LYSINE N-METHYLTRANSFERASE E(Z)"/>
    <property type="match status" value="1"/>
</dbReference>
<dbReference type="GO" id="GO:0005634">
    <property type="term" value="C:nucleus"/>
    <property type="evidence" value="ECO:0007669"/>
    <property type="project" value="TreeGrafter"/>
</dbReference>
<dbReference type="Pfam" id="PF00856">
    <property type="entry name" value="SET"/>
    <property type="match status" value="1"/>
</dbReference>
<dbReference type="AlphaFoldDB" id="A0A4U0WHY5"/>